<name>K5EEY7_RHOBT</name>
<evidence type="ECO:0000313" key="2">
    <source>
        <dbReference type="Proteomes" id="UP000007993"/>
    </source>
</evidence>
<dbReference type="AlphaFoldDB" id="K5EEY7"/>
<organism evidence="1 2">
    <name type="scientific">Rhodopirellula baltica SH28</name>
    <dbReference type="NCBI Taxonomy" id="993517"/>
    <lineage>
        <taxon>Bacteria</taxon>
        <taxon>Pseudomonadati</taxon>
        <taxon>Planctomycetota</taxon>
        <taxon>Planctomycetia</taxon>
        <taxon>Pirellulales</taxon>
        <taxon>Pirellulaceae</taxon>
        <taxon>Rhodopirellula</taxon>
    </lineage>
</organism>
<protein>
    <submittedName>
        <fullName evidence="1">Uncharacterized protein</fullName>
    </submittedName>
</protein>
<proteinExistence type="predicted"/>
<gene>
    <name evidence="1" type="ORF">RBSH_00213</name>
</gene>
<accession>K5EEY7</accession>
<sequence>MVFLASRSFQEVIGAADLPPHQHLRDPLSDPLTKFKTFPKTLKTS</sequence>
<dbReference type="PATRIC" id="fig|993517.3.peg.229"/>
<dbReference type="EMBL" id="AMCW01000006">
    <property type="protein sequence ID" value="EKK04451.1"/>
    <property type="molecule type" value="Genomic_DNA"/>
</dbReference>
<dbReference type="Proteomes" id="UP000007993">
    <property type="component" value="Unassembled WGS sequence"/>
</dbReference>
<evidence type="ECO:0000313" key="1">
    <source>
        <dbReference type="EMBL" id="EKK04451.1"/>
    </source>
</evidence>
<comment type="caution">
    <text evidence="1">The sequence shown here is derived from an EMBL/GenBank/DDBJ whole genome shotgun (WGS) entry which is preliminary data.</text>
</comment>
<reference evidence="1 2" key="1">
    <citation type="journal article" date="2013" name="Mar. Genomics">
        <title>Expression of sulfatases in Rhodopirellula baltica and the diversity of sulfatases in the genus Rhodopirellula.</title>
        <authorList>
            <person name="Wegner C.E."/>
            <person name="Richter-Heitmann T."/>
            <person name="Klindworth A."/>
            <person name="Klockow C."/>
            <person name="Richter M."/>
            <person name="Achstetter T."/>
            <person name="Glockner F.O."/>
            <person name="Harder J."/>
        </authorList>
    </citation>
    <scope>NUCLEOTIDE SEQUENCE [LARGE SCALE GENOMIC DNA]</scope>
    <source>
        <strain evidence="1 2">SH28</strain>
    </source>
</reference>